<gene>
    <name evidence="2" type="ORF">FYJ75_00005</name>
</gene>
<dbReference type="SMART" id="SM00267">
    <property type="entry name" value="GGDEF"/>
    <property type="match status" value="1"/>
</dbReference>
<dbReference type="Proteomes" id="UP000474024">
    <property type="component" value="Unassembled WGS sequence"/>
</dbReference>
<name>A0A6L5YMR9_9FIRM</name>
<dbReference type="NCBIfam" id="TIGR00254">
    <property type="entry name" value="GGDEF"/>
    <property type="match status" value="1"/>
</dbReference>
<dbReference type="InterPro" id="IPR000160">
    <property type="entry name" value="GGDEF_dom"/>
</dbReference>
<keyword evidence="3" id="KW-1185">Reference proteome</keyword>
<dbReference type="AlphaFoldDB" id="A0A6L5YMR9"/>
<evidence type="ECO:0000259" key="1">
    <source>
        <dbReference type="PROSITE" id="PS50887"/>
    </source>
</evidence>
<dbReference type="CDD" id="cd01949">
    <property type="entry name" value="GGDEF"/>
    <property type="match status" value="1"/>
</dbReference>
<protein>
    <submittedName>
        <fullName evidence="2">GGDEF domain-containing protein</fullName>
    </submittedName>
</protein>
<dbReference type="SUPFAM" id="SSF55073">
    <property type="entry name" value="Nucleotide cyclase"/>
    <property type="match status" value="1"/>
</dbReference>
<dbReference type="InterPro" id="IPR019734">
    <property type="entry name" value="TPR_rpt"/>
</dbReference>
<dbReference type="RefSeq" id="WP_154427555.1">
    <property type="nucleotide sequence ID" value="NZ_VUNI01000001.1"/>
</dbReference>
<dbReference type="InterPro" id="IPR011990">
    <property type="entry name" value="TPR-like_helical_dom_sf"/>
</dbReference>
<dbReference type="Pfam" id="PF13181">
    <property type="entry name" value="TPR_8"/>
    <property type="match status" value="1"/>
</dbReference>
<dbReference type="GO" id="GO:1902201">
    <property type="term" value="P:negative regulation of bacterial-type flagellum-dependent cell motility"/>
    <property type="evidence" value="ECO:0007669"/>
    <property type="project" value="TreeGrafter"/>
</dbReference>
<dbReference type="GO" id="GO:0005886">
    <property type="term" value="C:plasma membrane"/>
    <property type="evidence" value="ECO:0007669"/>
    <property type="project" value="TreeGrafter"/>
</dbReference>
<organism evidence="2 3">
    <name type="scientific">Roseburia porci</name>
    <dbReference type="NCBI Taxonomy" id="2605790"/>
    <lineage>
        <taxon>Bacteria</taxon>
        <taxon>Bacillati</taxon>
        <taxon>Bacillota</taxon>
        <taxon>Clostridia</taxon>
        <taxon>Lachnospirales</taxon>
        <taxon>Lachnospiraceae</taxon>
        <taxon>Roseburia</taxon>
    </lineage>
</organism>
<dbReference type="Gene3D" id="3.30.70.270">
    <property type="match status" value="1"/>
</dbReference>
<feature type="domain" description="GGDEF" evidence="1">
    <location>
        <begin position="413"/>
        <end position="549"/>
    </location>
</feature>
<dbReference type="InterPro" id="IPR050469">
    <property type="entry name" value="Diguanylate_Cyclase"/>
</dbReference>
<dbReference type="PROSITE" id="PS50887">
    <property type="entry name" value="GGDEF"/>
    <property type="match status" value="1"/>
</dbReference>
<dbReference type="InterPro" id="IPR043128">
    <property type="entry name" value="Rev_trsase/Diguanyl_cyclase"/>
</dbReference>
<dbReference type="EMBL" id="VUNI01000001">
    <property type="protein sequence ID" value="MST73417.1"/>
    <property type="molecule type" value="Genomic_DNA"/>
</dbReference>
<dbReference type="PANTHER" id="PTHR45138">
    <property type="entry name" value="REGULATORY COMPONENTS OF SENSORY TRANSDUCTION SYSTEM"/>
    <property type="match status" value="1"/>
</dbReference>
<dbReference type="GO" id="GO:0052621">
    <property type="term" value="F:diguanylate cyclase activity"/>
    <property type="evidence" value="ECO:0007669"/>
    <property type="project" value="TreeGrafter"/>
</dbReference>
<dbReference type="GO" id="GO:0043709">
    <property type="term" value="P:cell adhesion involved in single-species biofilm formation"/>
    <property type="evidence" value="ECO:0007669"/>
    <property type="project" value="TreeGrafter"/>
</dbReference>
<dbReference type="InterPro" id="IPR029787">
    <property type="entry name" value="Nucleotide_cyclase"/>
</dbReference>
<sequence length="549" mass="63449">MINPVIGYTTPDNFSLEMQACIQNIQDKFYLIDTPKIHKYKPYCEQLMTYASEEQSDYLFALSYYSLMHYYAADDNHIEAVRCALDGIKYQQKAHEYMFVARSYNILGVYTEAMGDSSKAVDYLLSSIDICNQYQLDYVHGIAAANLADIFHRTNNNERALFYYDEAIKFTLRDNDTPASDVIEVLTCTMCNKGYCLLSSGKIQDAMDCADTIRSYLMQLNEQHFPYDTFVIHTYFATLEFEMGHTDESRRQMAIATSALQKISNYTAYSDDILAYIQLAKKLDTPDDLMFLLDAFIAQAEAVQATFYLFRFLLEERIECARNSNDESSLTQYSLQLFQLYKNQNAQMCKETLRAEQIHHENQLIQKQHYELLHINQKLLSKSQHDTLTGLPNRAYLNDYAEETFSKAFKNSQTIGVEILDIDNFKTINDTYGHLEGDRYLSALSELLQRTVFEFQDVFAARYGGDEFVIIYFNKTNDEIRDIMNDLREAVHTLLLPETPPSNQPHLTISQGCFNRVPQSGNRLWDFLAKADAILYEVKKTEKNRVGGK</sequence>
<proteinExistence type="predicted"/>
<reference evidence="2 3" key="1">
    <citation type="submission" date="2019-08" db="EMBL/GenBank/DDBJ databases">
        <title>In-depth cultivation of the pig gut microbiome towards novel bacterial diversity and tailored functional studies.</title>
        <authorList>
            <person name="Wylensek D."/>
            <person name="Hitch T.C.A."/>
            <person name="Clavel T."/>
        </authorList>
    </citation>
    <scope>NUCLEOTIDE SEQUENCE [LARGE SCALE GENOMIC DNA]</scope>
    <source>
        <strain evidence="2 3">MUC/MUC-530-WT-4D</strain>
    </source>
</reference>
<dbReference type="SUPFAM" id="SSF48452">
    <property type="entry name" value="TPR-like"/>
    <property type="match status" value="1"/>
</dbReference>
<comment type="caution">
    <text evidence="2">The sequence shown here is derived from an EMBL/GenBank/DDBJ whole genome shotgun (WGS) entry which is preliminary data.</text>
</comment>
<evidence type="ECO:0000313" key="2">
    <source>
        <dbReference type="EMBL" id="MST73417.1"/>
    </source>
</evidence>
<dbReference type="Gene3D" id="1.25.40.10">
    <property type="entry name" value="Tetratricopeptide repeat domain"/>
    <property type="match status" value="1"/>
</dbReference>
<dbReference type="Pfam" id="PF00990">
    <property type="entry name" value="GGDEF"/>
    <property type="match status" value="1"/>
</dbReference>
<accession>A0A6L5YMR9</accession>
<dbReference type="PANTHER" id="PTHR45138:SF9">
    <property type="entry name" value="DIGUANYLATE CYCLASE DGCM-RELATED"/>
    <property type="match status" value="1"/>
</dbReference>
<evidence type="ECO:0000313" key="3">
    <source>
        <dbReference type="Proteomes" id="UP000474024"/>
    </source>
</evidence>